<sequence>MDSQIPGRDCSGFDPRLAIMDFGVFATDDNLIAFQIDAELIRLKSLNINSIIEATVRIGSTMGRTLCQVRSGIVCDALENG</sequence>
<reference evidence="2" key="2">
    <citation type="submission" date="2020-10" db="UniProtKB">
        <authorList>
            <consortium name="WormBaseParasite"/>
        </authorList>
    </citation>
    <scope>IDENTIFICATION</scope>
</reference>
<keyword evidence="1" id="KW-1185">Reference proteome</keyword>
<reference evidence="1" key="1">
    <citation type="journal article" date="2013" name="Genetics">
        <title>The draft genome and transcriptome of Panagrellus redivivus are shaped by the harsh demands of a free-living lifestyle.</title>
        <authorList>
            <person name="Srinivasan J."/>
            <person name="Dillman A.R."/>
            <person name="Macchietto M.G."/>
            <person name="Heikkinen L."/>
            <person name="Lakso M."/>
            <person name="Fracchia K.M."/>
            <person name="Antoshechkin I."/>
            <person name="Mortazavi A."/>
            <person name="Wong G."/>
            <person name="Sternberg P.W."/>
        </authorList>
    </citation>
    <scope>NUCLEOTIDE SEQUENCE [LARGE SCALE GENOMIC DNA]</scope>
    <source>
        <strain evidence="1">MT8872</strain>
    </source>
</reference>
<proteinExistence type="predicted"/>
<organism evidence="1 2">
    <name type="scientific">Panagrellus redivivus</name>
    <name type="common">Microworm</name>
    <dbReference type="NCBI Taxonomy" id="6233"/>
    <lineage>
        <taxon>Eukaryota</taxon>
        <taxon>Metazoa</taxon>
        <taxon>Ecdysozoa</taxon>
        <taxon>Nematoda</taxon>
        <taxon>Chromadorea</taxon>
        <taxon>Rhabditida</taxon>
        <taxon>Tylenchina</taxon>
        <taxon>Panagrolaimomorpha</taxon>
        <taxon>Panagrolaimoidea</taxon>
        <taxon>Panagrolaimidae</taxon>
        <taxon>Panagrellus</taxon>
    </lineage>
</organism>
<protein>
    <submittedName>
        <fullName evidence="2">Protein kinase domain-containing protein</fullName>
    </submittedName>
</protein>
<evidence type="ECO:0000313" key="2">
    <source>
        <dbReference type="WBParaSite" id="Pan_g647.t1"/>
    </source>
</evidence>
<dbReference type="WBParaSite" id="Pan_g647.t1">
    <property type="protein sequence ID" value="Pan_g647.t1"/>
    <property type="gene ID" value="Pan_g647"/>
</dbReference>
<name>A0A7E4W398_PANRE</name>
<accession>A0A7E4W398</accession>
<evidence type="ECO:0000313" key="1">
    <source>
        <dbReference type="Proteomes" id="UP000492821"/>
    </source>
</evidence>
<dbReference type="AlphaFoldDB" id="A0A7E4W398"/>
<dbReference type="Proteomes" id="UP000492821">
    <property type="component" value="Unassembled WGS sequence"/>
</dbReference>